<name>A0AAD5YXH7_9AGAR</name>
<proteinExistence type="predicted"/>
<feature type="region of interest" description="Disordered" evidence="1">
    <location>
        <begin position="56"/>
        <end position="92"/>
    </location>
</feature>
<comment type="caution">
    <text evidence="2">The sequence shown here is derived from an EMBL/GenBank/DDBJ whole genome shotgun (WGS) entry which is preliminary data.</text>
</comment>
<feature type="compositionally biased region" description="Polar residues" evidence="1">
    <location>
        <begin position="65"/>
        <end position="75"/>
    </location>
</feature>
<organism evidence="2 3">
    <name type="scientific">Leucocoprinus birnbaumii</name>
    <dbReference type="NCBI Taxonomy" id="56174"/>
    <lineage>
        <taxon>Eukaryota</taxon>
        <taxon>Fungi</taxon>
        <taxon>Dikarya</taxon>
        <taxon>Basidiomycota</taxon>
        <taxon>Agaricomycotina</taxon>
        <taxon>Agaricomycetes</taxon>
        <taxon>Agaricomycetidae</taxon>
        <taxon>Agaricales</taxon>
        <taxon>Agaricineae</taxon>
        <taxon>Agaricaceae</taxon>
        <taxon>Leucocoprinus</taxon>
    </lineage>
</organism>
<accession>A0AAD5YXH7</accession>
<evidence type="ECO:0000256" key="1">
    <source>
        <dbReference type="SAM" id="MobiDB-lite"/>
    </source>
</evidence>
<evidence type="ECO:0000313" key="3">
    <source>
        <dbReference type="Proteomes" id="UP001213000"/>
    </source>
</evidence>
<evidence type="ECO:0000313" key="2">
    <source>
        <dbReference type="EMBL" id="KAJ3570201.1"/>
    </source>
</evidence>
<keyword evidence="3" id="KW-1185">Reference proteome</keyword>
<dbReference type="EMBL" id="JANIEX010000249">
    <property type="protein sequence ID" value="KAJ3570201.1"/>
    <property type="molecule type" value="Genomic_DNA"/>
</dbReference>
<gene>
    <name evidence="2" type="ORF">NP233_g4562</name>
</gene>
<dbReference type="AlphaFoldDB" id="A0AAD5YXH7"/>
<dbReference type="Proteomes" id="UP001213000">
    <property type="component" value="Unassembled WGS sequence"/>
</dbReference>
<protein>
    <submittedName>
        <fullName evidence="2">Uncharacterized protein</fullName>
    </submittedName>
</protein>
<reference evidence="2" key="1">
    <citation type="submission" date="2022-07" db="EMBL/GenBank/DDBJ databases">
        <title>Genome Sequence of Leucocoprinus birnbaumii.</title>
        <authorList>
            <person name="Buettner E."/>
        </authorList>
    </citation>
    <scope>NUCLEOTIDE SEQUENCE</scope>
    <source>
        <strain evidence="2">VT141</strain>
    </source>
</reference>
<sequence>MFNTPSQISEITDPKLAAAGLSDKEDRKLSLAAFRKAGYVYKGKTVTKKEAIDKNIAESPGAGPSTLSTNLASSPSKRKRKHSINTNEYLPDGSQEEYKGSLEFHEIMDEEKLRNKSCVINRAPIMTAWSMIVAECLGFRRDEALSIASVYTEMNAISKGVSIGIYKEGKGQGMEASSTGSQPYVDIMGRRM</sequence>